<feature type="compositionally biased region" description="Low complexity" evidence="1">
    <location>
        <begin position="406"/>
        <end position="418"/>
    </location>
</feature>
<name>A0A5N6TPG6_ASPAV</name>
<feature type="compositionally biased region" description="Low complexity" evidence="1">
    <location>
        <begin position="245"/>
        <end position="265"/>
    </location>
</feature>
<gene>
    <name evidence="2" type="ORF">BDV25DRAFT_158670</name>
</gene>
<feature type="compositionally biased region" description="Polar residues" evidence="1">
    <location>
        <begin position="1"/>
        <end position="29"/>
    </location>
</feature>
<feature type="compositionally biased region" description="Pro residues" evidence="1">
    <location>
        <begin position="87"/>
        <end position="98"/>
    </location>
</feature>
<feature type="region of interest" description="Disordered" evidence="1">
    <location>
        <begin position="638"/>
        <end position="750"/>
    </location>
</feature>
<evidence type="ECO:0000256" key="1">
    <source>
        <dbReference type="SAM" id="MobiDB-lite"/>
    </source>
</evidence>
<feature type="compositionally biased region" description="Polar residues" evidence="1">
    <location>
        <begin position="491"/>
        <end position="521"/>
    </location>
</feature>
<feature type="region of interest" description="Disordered" evidence="1">
    <location>
        <begin position="319"/>
        <end position="418"/>
    </location>
</feature>
<feature type="compositionally biased region" description="Basic and acidic residues" evidence="1">
    <location>
        <begin position="54"/>
        <end position="63"/>
    </location>
</feature>
<feature type="compositionally biased region" description="Basic and acidic residues" evidence="1">
    <location>
        <begin position="267"/>
        <end position="277"/>
    </location>
</feature>
<keyword evidence="3" id="KW-1185">Reference proteome</keyword>
<feature type="region of interest" description="Disordered" evidence="1">
    <location>
        <begin position="1"/>
        <end position="299"/>
    </location>
</feature>
<feature type="compositionally biased region" description="Polar residues" evidence="1">
    <location>
        <begin position="319"/>
        <end position="337"/>
    </location>
</feature>
<feature type="compositionally biased region" description="Pro residues" evidence="1">
    <location>
        <begin position="713"/>
        <end position="725"/>
    </location>
</feature>
<feature type="compositionally biased region" description="Basic and acidic residues" evidence="1">
    <location>
        <begin position="339"/>
        <end position="351"/>
    </location>
</feature>
<protein>
    <submittedName>
        <fullName evidence="2">Uncharacterized protein</fullName>
    </submittedName>
</protein>
<accession>A0A5N6TPG6</accession>
<feature type="compositionally biased region" description="Polar residues" evidence="1">
    <location>
        <begin position="670"/>
        <end position="679"/>
    </location>
</feature>
<feature type="compositionally biased region" description="Polar residues" evidence="1">
    <location>
        <begin position="149"/>
        <end position="184"/>
    </location>
</feature>
<feature type="compositionally biased region" description="Polar residues" evidence="1">
    <location>
        <begin position="553"/>
        <end position="569"/>
    </location>
</feature>
<dbReference type="EMBL" id="ML742168">
    <property type="protein sequence ID" value="KAE8148246.1"/>
    <property type="molecule type" value="Genomic_DNA"/>
</dbReference>
<feature type="compositionally biased region" description="Low complexity" evidence="1">
    <location>
        <begin position="687"/>
        <end position="704"/>
    </location>
</feature>
<proteinExistence type="predicted"/>
<evidence type="ECO:0000313" key="3">
    <source>
        <dbReference type="Proteomes" id="UP000325780"/>
    </source>
</evidence>
<dbReference type="OrthoDB" id="5244050at2759"/>
<feature type="region of interest" description="Disordered" evidence="1">
    <location>
        <begin position="432"/>
        <end position="452"/>
    </location>
</feature>
<feature type="compositionally biased region" description="Low complexity" evidence="1">
    <location>
        <begin position="132"/>
        <end position="146"/>
    </location>
</feature>
<reference evidence="2 3" key="1">
    <citation type="submission" date="2019-04" db="EMBL/GenBank/DDBJ databases">
        <title>Friends and foes A comparative genomics study of 23 Aspergillus species from section Flavi.</title>
        <authorList>
            <consortium name="DOE Joint Genome Institute"/>
            <person name="Kjaerbolling I."/>
            <person name="Vesth T."/>
            <person name="Frisvad J.C."/>
            <person name="Nybo J.L."/>
            <person name="Theobald S."/>
            <person name="Kildgaard S."/>
            <person name="Isbrandt T."/>
            <person name="Kuo A."/>
            <person name="Sato A."/>
            <person name="Lyhne E.K."/>
            <person name="Kogle M.E."/>
            <person name="Wiebenga A."/>
            <person name="Kun R.S."/>
            <person name="Lubbers R.J."/>
            <person name="Makela M.R."/>
            <person name="Barry K."/>
            <person name="Chovatia M."/>
            <person name="Clum A."/>
            <person name="Daum C."/>
            <person name="Haridas S."/>
            <person name="He G."/>
            <person name="LaButti K."/>
            <person name="Lipzen A."/>
            <person name="Mondo S."/>
            <person name="Riley R."/>
            <person name="Salamov A."/>
            <person name="Simmons B.A."/>
            <person name="Magnuson J.K."/>
            <person name="Henrissat B."/>
            <person name="Mortensen U.H."/>
            <person name="Larsen T.O."/>
            <person name="Devries R.P."/>
            <person name="Grigoriev I.V."/>
            <person name="Machida M."/>
            <person name="Baker S.E."/>
            <person name="Andersen M.R."/>
        </authorList>
    </citation>
    <scope>NUCLEOTIDE SEQUENCE [LARGE SCALE GENOMIC DNA]</scope>
    <source>
        <strain evidence="2 3">IBT 18842</strain>
    </source>
</reference>
<evidence type="ECO:0000313" key="2">
    <source>
        <dbReference type="EMBL" id="KAE8148246.1"/>
    </source>
</evidence>
<dbReference type="AlphaFoldDB" id="A0A5N6TPG6"/>
<feature type="compositionally biased region" description="Polar residues" evidence="1">
    <location>
        <begin position="375"/>
        <end position="405"/>
    </location>
</feature>
<dbReference type="Proteomes" id="UP000325780">
    <property type="component" value="Unassembled WGS sequence"/>
</dbReference>
<feature type="compositionally biased region" description="Polar residues" evidence="1">
    <location>
        <begin position="221"/>
        <end position="230"/>
    </location>
</feature>
<sequence length="775" mass="85454">MPQQTIPVPMRTTSVNAAPGAMQSTSGSQEDSRCEKTSKAQKILGTTEFPIPQEQHRREDRKSRGTSFIRAPEIKSKKSGGFAAFPTPTPEASLPPPHLRVRASSPLLGQEYRTPDSVPPPIPTHSKRVQQSGSSSALFSYFSSRDSTTDSNSGHFSMRKNSSVSDKSSKLQNNIEPRLSSRQPKGSMKESKRKMRPPRIDLSLLFPKPRVEPAPLLSPQRLVNSPSAISVASEHPVAKAKNADSHATTTTTTTTTSTTSATDTDPSPDRRADRPQAVDDASEPSSLYGESDTNWLNPSLERTVRTSEMDLALKRYSQFQKTPQSMENLRSSQLHSQTRNREQARLGEAKSTENISRKMPSNNYAGGWSGETYLSPKSFSRPHNNRASGSSNTWRSDSRENTSAYKSNMSKKSSKSTLKNVDLNKSSVLCLSSSEDEDEDEDELSTGHRLADKGMRDSVTTYGELEPEICTASAAQATKGTLKQVERPTSVVASSRGSQTSRPHQQSILRNPSLSSAGRSTTDTRKSQSRRSSGVPTISEPDFLNTDPMMFSQLRNPSQRLRNQQTQPNRRSRVMAVTRQEEDFLEAMRQRKGKITPSLFHESRYNDNLEPDRNSMLSVPSRDSFYGSEISFLRLSPGLPPTMPRIKQGANRLHKDGSVSQGAASDAEQKTINSGTSPRASLIYSESLPSPSTSAASPLTPTLPIHRFSPIPNQKPVPRHPPPVAPSDQRRHSRRRTDSSEAIVLGDVEEHKEPDEFPIWALGWNNDASNLTAVH</sequence>
<feature type="compositionally biased region" description="Acidic residues" evidence="1">
    <location>
        <begin position="434"/>
        <end position="444"/>
    </location>
</feature>
<feature type="region of interest" description="Disordered" evidence="1">
    <location>
        <begin position="478"/>
        <end position="575"/>
    </location>
</feature>
<organism evidence="2 3">
    <name type="scientific">Aspergillus avenaceus</name>
    <dbReference type="NCBI Taxonomy" id="36643"/>
    <lineage>
        <taxon>Eukaryota</taxon>
        <taxon>Fungi</taxon>
        <taxon>Dikarya</taxon>
        <taxon>Ascomycota</taxon>
        <taxon>Pezizomycotina</taxon>
        <taxon>Eurotiomycetes</taxon>
        <taxon>Eurotiomycetidae</taxon>
        <taxon>Eurotiales</taxon>
        <taxon>Aspergillaceae</taxon>
        <taxon>Aspergillus</taxon>
        <taxon>Aspergillus subgen. Circumdati</taxon>
    </lineage>
</organism>